<dbReference type="Proteomes" id="UP000563524">
    <property type="component" value="Unassembled WGS sequence"/>
</dbReference>
<dbReference type="Gene3D" id="1.10.357.10">
    <property type="entry name" value="Tetracycline Repressor, domain 2"/>
    <property type="match status" value="1"/>
</dbReference>
<accession>A0A840I153</accession>
<dbReference type="EMBL" id="JACHOB010000001">
    <property type="protein sequence ID" value="MBB4658011.1"/>
    <property type="molecule type" value="Genomic_DNA"/>
</dbReference>
<dbReference type="SUPFAM" id="SSF48498">
    <property type="entry name" value="Tetracyclin repressor-like, C-terminal domain"/>
    <property type="match status" value="1"/>
</dbReference>
<dbReference type="RefSeq" id="WP_183815532.1">
    <property type="nucleotide sequence ID" value="NZ_JACHOB010000001.1"/>
</dbReference>
<proteinExistence type="predicted"/>
<comment type="caution">
    <text evidence="1">The sequence shown here is derived from an EMBL/GenBank/DDBJ whole genome shotgun (WGS) entry which is preliminary data.</text>
</comment>
<dbReference type="InterPro" id="IPR036271">
    <property type="entry name" value="Tet_transcr_reg_TetR-rel_C_sf"/>
</dbReference>
<name>A0A840I153_9PROT</name>
<dbReference type="AlphaFoldDB" id="A0A840I153"/>
<evidence type="ECO:0000313" key="1">
    <source>
        <dbReference type="EMBL" id="MBB4658011.1"/>
    </source>
</evidence>
<sequence length="187" mass="20379">MANEDKARDDKADNVVVLRELGRALRRQGPHVDVADLASETGLDETVIRVNFPKGRQDIIDAVIGDTCEEFDETVTNPMLSSASPREALQEAADGLSAYYEGGARTCLFRLFSVPDGTPHAPVIKDAAQRFLDALATVYARAGREESAARARAHRTFAELQGTLVLGQMTGDTTLFRAFTDQLPRTV</sequence>
<organism evidence="1 2">
    <name type="scientific">Parvularcula dongshanensis</name>
    <dbReference type="NCBI Taxonomy" id="1173995"/>
    <lineage>
        <taxon>Bacteria</taxon>
        <taxon>Pseudomonadati</taxon>
        <taxon>Pseudomonadota</taxon>
        <taxon>Alphaproteobacteria</taxon>
        <taxon>Parvularculales</taxon>
        <taxon>Parvularculaceae</taxon>
        <taxon>Parvularcula</taxon>
    </lineage>
</organism>
<reference evidence="1 2" key="1">
    <citation type="submission" date="2020-08" db="EMBL/GenBank/DDBJ databases">
        <title>Genomic Encyclopedia of Type Strains, Phase IV (KMG-IV): sequencing the most valuable type-strain genomes for metagenomic binning, comparative biology and taxonomic classification.</title>
        <authorList>
            <person name="Goeker M."/>
        </authorList>
    </citation>
    <scope>NUCLEOTIDE SEQUENCE [LARGE SCALE GENOMIC DNA]</scope>
    <source>
        <strain evidence="1 2">DSM 102850</strain>
    </source>
</reference>
<keyword evidence="2" id="KW-1185">Reference proteome</keyword>
<protein>
    <submittedName>
        <fullName evidence="1">AcrR family transcriptional regulator</fullName>
    </submittedName>
</protein>
<gene>
    <name evidence="1" type="ORF">GGQ59_000511</name>
</gene>
<evidence type="ECO:0000313" key="2">
    <source>
        <dbReference type="Proteomes" id="UP000563524"/>
    </source>
</evidence>